<evidence type="ECO:0000313" key="1">
    <source>
        <dbReference type="EMBL" id="MFO3704411.1"/>
    </source>
</evidence>
<keyword evidence="4" id="KW-1185">Reference proteome</keyword>
<accession>A0A2S7CGY4</accession>
<evidence type="ECO:0000313" key="4">
    <source>
        <dbReference type="Proteomes" id="UP001637990"/>
    </source>
</evidence>
<dbReference type="EMBL" id="MDEC01000027">
    <property type="protein sequence ID" value="PPU60805.1"/>
    <property type="molecule type" value="Genomic_DNA"/>
</dbReference>
<dbReference type="EMBL" id="JBJGBS010000014">
    <property type="protein sequence ID" value="MFO3704411.1"/>
    <property type="molecule type" value="Genomic_DNA"/>
</dbReference>
<evidence type="ECO:0000313" key="2">
    <source>
        <dbReference type="EMBL" id="PPU60805.1"/>
    </source>
</evidence>
<dbReference type="RefSeq" id="WP_104542816.1">
    <property type="nucleotide sequence ID" value="NZ_JBJGBS010000014.1"/>
</dbReference>
<protein>
    <submittedName>
        <fullName evidence="2">Uncharacterized protein</fullName>
    </submittedName>
</protein>
<organism evidence="2 3">
    <name type="scientific">Xanthomonas codiaei</name>
    <dbReference type="NCBI Taxonomy" id="56463"/>
    <lineage>
        <taxon>Bacteria</taxon>
        <taxon>Pseudomonadati</taxon>
        <taxon>Pseudomonadota</taxon>
        <taxon>Gammaproteobacteria</taxon>
        <taxon>Lysobacterales</taxon>
        <taxon>Lysobacteraceae</taxon>
        <taxon>Xanthomonas</taxon>
    </lineage>
</organism>
<sequence>MRVYAILAAVLLFVVTNVGSFFFGKHYGQLDQRAKAGNAFASQVADQNKTNTAIDAAGASARAAVSGALNENRSSTHAAIERIRTVVVPGPCRDVDPVLLREAGEAVDRVNAKIRGSVRPGTTGTDRAATEH</sequence>
<gene>
    <name evidence="1" type="ORF">ACI6Q5_05365</name>
    <name evidence="2" type="ORF">XcodCFBP4690_17135</name>
</gene>
<dbReference type="AlphaFoldDB" id="A0A2S7CGY4"/>
<proteinExistence type="predicted"/>
<reference evidence="2 3" key="1">
    <citation type="submission" date="2016-08" db="EMBL/GenBank/DDBJ databases">
        <authorList>
            <person name="Seilhamer J.J."/>
        </authorList>
    </citation>
    <scope>NUCLEOTIDE SEQUENCE [LARGE SCALE GENOMIC DNA]</scope>
    <source>
        <strain evidence="2 3">CFBP4690</strain>
    </source>
</reference>
<reference evidence="1 4" key="2">
    <citation type="submission" date="2024-11" db="EMBL/GenBank/DDBJ databases">
        <title>Genome sequencing of Xanthomonas codiaei.</title>
        <authorList>
            <person name="Studholme D.J."/>
        </authorList>
    </citation>
    <scope>NUCLEOTIDE SEQUENCE [LARGE SCALE GENOMIC DNA]</scope>
    <source>
        <strain evidence="1 4">NCPPB 4350</strain>
    </source>
</reference>
<evidence type="ECO:0000313" key="3">
    <source>
        <dbReference type="Proteomes" id="UP000237872"/>
    </source>
</evidence>
<dbReference type="Proteomes" id="UP000237872">
    <property type="component" value="Unassembled WGS sequence"/>
</dbReference>
<name>A0A2S7CGY4_9XANT</name>
<dbReference type="Proteomes" id="UP001637990">
    <property type="component" value="Unassembled WGS sequence"/>
</dbReference>
<comment type="caution">
    <text evidence="2">The sequence shown here is derived from an EMBL/GenBank/DDBJ whole genome shotgun (WGS) entry which is preliminary data.</text>
</comment>